<comment type="subcellular location">
    <subcellularLocation>
        <location evidence="1">Nucleus</location>
    </subcellularLocation>
</comment>
<dbReference type="CDD" id="cd21693">
    <property type="entry name" value="GINS_B_Psf3"/>
    <property type="match status" value="1"/>
</dbReference>
<organism evidence="7 8">
    <name type="scientific">Riccia fluitans</name>
    <dbReference type="NCBI Taxonomy" id="41844"/>
    <lineage>
        <taxon>Eukaryota</taxon>
        <taxon>Viridiplantae</taxon>
        <taxon>Streptophyta</taxon>
        <taxon>Embryophyta</taxon>
        <taxon>Marchantiophyta</taxon>
        <taxon>Marchantiopsida</taxon>
        <taxon>Marchantiidae</taxon>
        <taxon>Marchantiales</taxon>
        <taxon>Ricciaceae</taxon>
        <taxon>Riccia</taxon>
    </lineage>
</organism>
<dbReference type="GO" id="GO:0005634">
    <property type="term" value="C:nucleus"/>
    <property type="evidence" value="ECO:0007669"/>
    <property type="project" value="UniProtKB-SubCell"/>
</dbReference>
<evidence type="ECO:0000256" key="4">
    <source>
        <dbReference type="ARBA" id="ARBA00023242"/>
    </source>
</evidence>
<evidence type="ECO:0008006" key="9">
    <source>
        <dbReference type="Google" id="ProtNLM"/>
    </source>
</evidence>
<keyword evidence="4" id="KW-0539">Nucleus</keyword>
<dbReference type="InterPro" id="IPR055221">
    <property type="entry name" value="PSF3_N"/>
</dbReference>
<keyword evidence="3" id="KW-0235">DNA replication</keyword>
<comment type="similarity">
    <text evidence="2">Belongs to the GINS3/PSF3 family.</text>
</comment>
<dbReference type="Gene3D" id="1.20.58.2050">
    <property type="match status" value="1"/>
</dbReference>
<feature type="domain" description="GINS subunit" evidence="5">
    <location>
        <begin position="71"/>
        <end position="168"/>
    </location>
</feature>
<accession>A0ABD1Y6W3</accession>
<comment type="caution">
    <text evidence="7">The sequence shown here is derived from an EMBL/GenBank/DDBJ whole genome shotgun (WGS) entry which is preliminary data.</text>
</comment>
<sequence>MANNYYDLDDILMEEEYVSVHFRFEAKGLGVLDPGSEHDDIEAGAVVDIPLWLAHDLCLRKFITIKLPYFYNERIRKEIQADASCVDLGRWCPYFYEMGLRLAPISPDQTLGSFLLYCLQRRYKEMLCKSLTVALTTAPKFLTLLTKEEIQLFEAARDSMKAYNKWWFQGARLERAPVLGRKRRLNALLSSFELT</sequence>
<protein>
    <recommendedName>
        <fullName evidence="9">GINS subunit domain-containing protein</fullName>
    </recommendedName>
</protein>
<dbReference type="CDD" id="cd11713">
    <property type="entry name" value="GINS_A_psf3"/>
    <property type="match status" value="1"/>
</dbReference>
<dbReference type="SUPFAM" id="SSF158573">
    <property type="entry name" value="GINS helical bundle-like"/>
    <property type="match status" value="1"/>
</dbReference>
<dbReference type="SUPFAM" id="SSF160059">
    <property type="entry name" value="PriA/YqbF domain"/>
    <property type="match status" value="1"/>
</dbReference>
<evidence type="ECO:0000256" key="3">
    <source>
        <dbReference type="ARBA" id="ARBA00022705"/>
    </source>
</evidence>
<evidence type="ECO:0000313" key="7">
    <source>
        <dbReference type="EMBL" id="KAL2622435.1"/>
    </source>
</evidence>
<dbReference type="Pfam" id="PF05916">
    <property type="entry name" value="Sld5"/>
    <property type="match status" value="1"/>
</dbReference>
<dbReference type="InterPro" id="IPR010492">
    <property type="entry name" value="GINS_Psf3"/>
</dbReference>
<evidence type="ECO:0000256" key="2">
    <source>
        <dbReference type="ARBA" id="ARBA00006343"/>
    </source>
</evidence>
<dbReference type="PANTHER" id="PTHR22768:SF0">
    <property type="entry name" value="DNA REPLICATION COMPLEX GINS PROTEIN PSF3"/>
    <property type="match status" value="1"/>
</dbReference>
<dbReference type="PANTHER" id="PTHR22768">
    <property type="entry name" value="DNA REPLICATION COMPLEX GINS PROTEIN PSF3"/>
    <property type="match status" value="1"/>
</dbReference>
<name>A0ABD1Y6W3_9MARC</name>
<dbReference type="InterPro" id="IPR038437">
    <property type="entry name" value="GINS_Psf3_sf"/>
</dbReference>
<evidence type="ECO:0000313" key="8">
    <source>
        <dbReference type="Proteomes" id="UP001605036"/>
    </source>
</evidence>
<evidence type="ECO:0000256" key="1">
    <source>
        <dbReference type="ARBA" id="ARBA00004123"/>
    </source>
</evidence>
<feature type="domain" description="DNA replication complex GINS protein PSF3 N-terminal" evidence="6">
    <location>
        <begin position="6"/>
        <end position="58"/>
    </location>
</feature>
<dbReference type="InterPro" id="IPR021151">
    <property type="entry name" value="GINS_A"/>
</dbReference>
<dbReference type="GO" id="GO:0006260">
    <property type="term" value="P:DNA replication"/>
    <property type="evidence" value="ECO:0007669"/>
    <property type="project" value="UniProtKB-KW"/>
</dbReference>
<dbReference type="InterPro" id="IPR036224">
    <property type="entry name" value="GINS_bundle-like_dom_sf"/>
</dbReference>
<dbReference type="EMBL" id="JBHFFA010000006">
    <property type="protein sequence ID" value="KAL2622435.1"/>
    <property type="molecule type" value="Genomic_DNA"/>
</dbReference>
<reference evidence="7 8" key="1">
    <citation type="submission" date="2024-09" db="EMBL/GenBank/DDBJ databases">
        <title>Chromosome-scale assembly of Riccia fluitans.</title>
        <authorList>
            <person name="Paukszto L."/>
            <person name="Sawicki J."/>
            <person name="Karawczyk K."/>
            <person name="Piernik-Szablinska J."/>
            <person name="Szczecinska M."/>
            <person name="Mazdziarz M."/>
        </authorList>
    </citation>
    <scope>NUCLEOTIDE SEQUENCE [LARGE SCALE GENOMIC DNA]</scope>
    <source>
        <strain evidence="7">Rf_01</strain>
        <tissue evidence="7">Aerial parts of the thallus</tissue>
    </source>
</reference>
<gene>
    <name evidence="7" type="ORF">R1flu_002640</name>
</gene>
<evidence type="ECO:0000259" key="6">
    <source>
        <dbReference type="Pfam" id="PF22466"/>
    </source>
</evidence>
<dbReference type="Pfam" id="PF22466">
    <property type="entry name" value="PSF3_N"/>
    <property type="match status" value="1"/>
</dbReference>
<evidence type="ECO:0000259" key="5">
    <source>
        <dbReference type="Pfam" id="PF05916"/>
    </source>
</evidence>
<dbReference type="AlphaFoldDB" id="A0ABD1Y6W3"/>
<proteinExistence type="inferred from homology"/>
<dbReference type="Proteomes" id="UP001605036">
    <property type="component" value="Unassembled WGS sequence"/>
</dbReference>
<keyword evidence="8" id="KW-1185">Reference proteome</keyword>